<comment type="caution">
    <text evidence="3">The sequence shown here is derived from an EMBL/GenBank/DDBJ whole genome shotgun (WGS) entry which is preliminary data.</text>
</comment>
<feature type="transmembrane region" description="Helical" evidence="1">
    <location>
        <begin position="21"/>
        <end position="42"/>
    </location>
</feature>
<name>A0A7W6CZ91_9HYPH</name>
<evidence type="ECO:0000313" key="3">
    <source>
        <dbReference type="EMBL" id="MBB3966380.1"/>
    </source>
</evidence>
<keyword evidence="1" id="KW-0812">Transmembrane</keyword>
<dbReference type="Proteomes" id="UP000582090">
    <property type="component" value="Unassembled WGS sequence"/>
</dbReference>
<dbReference type="EMBL" id="JACIDW010000017">
    <property type="protein sequence ID" value="MBB3966380.1"/>
    <property type="molecule type" value="Genomic_DNA"/>
</dbReference>
<accession>A0A7W6CZ91</accession>
<evidence type="ECO:0000259" key="2">
    <source>
        <dbReference type="Pfam" id="PF07811"/>
    </source>
</evidence>
<feature type="domain" description="TadE-like" evidence="2">
    <location>
        <begin position="15"/>
        <end position="51"/>
    </location>
</feature>
<dbReference type="RefSeq" id="WP_183901873.1">
    <property type="nucleotide sequence ID" value="NZ_JACIDW010000017.1"/>
</dbReference>
<protein>
    <submittedName>
        <fullName evidence="3">Flp pilus assembly protein TadG</fullName>
    </submittedName>
</protein>
<evidence type="ECO:0000313" key="4">
    <source>
        <dbReference type="Proteomes" id="UP000582090"/>
    </source>
</evidence>
<organism evidence="3 4">
    <name type="scientific">Rhizobium metallidurans</name>
    <dbReference type="NCBI Taxonomy" id="1265931"/>
    <lineage>
        <taxon>Bacteria</taxon>
        <taxon>Pseudomonadati</taxon>
        <taxon>Pseudomonadota</taxon>
        <taxon>Alphaproteobacteria</taxon>
        <taxon>Hyphomicrobiales</taxon>
        <taxon>Rhizobiaceae</taxon>
        <taxon>Rhizobium/Agrobacterium group</taxon>
        <taxon>Rhizobium</taxon>
    </lineage>
</organism>
<gene>
    <name evidence="3" type="ORF">GGQ67_004067</name>
</gene>
<evidence type="ECO:0000256" key="1">
    <source>
        <dbReference type="SAM" id="Phobius"/>
    </source>
</evidence>
<dbReference type="InterPro" id="IPR012495">
    <property type="entry name" value="TadE-like_dom"/>
</dbReference>
<sequence>MFKHAFSRLIRERTGASAIEFALLAPILLFFFLASITVFDLYRTYQNIVQANGIVADVISRQTSIDNAFVSNLYSVFTHLQQNSTAPIALRISSIKKTAGAYKLDWTKESGTAGLLKAQVLNASSLPELTDGDSVIYVEGAASYTAMTNILGFGTMTFAETAFSRPRFIGAIVYQ</sequence>
<dbReference type="AlphaFoldDB" id="A0A7W6CZ91"/>
<keyword evidence="1" id="KW-0472">Membrane</keyword>
<keyword evidence="1" id="KW-1133">Transmembrane helix</keyword>
<dbReference type="Pfam" id="PF07811">
    <property type="entry name" value="TadE"/>
    <property type="match status" value="1"/>
</dbReference>
<reference evidence="3 4" key="1">
    <citation type="submission" date="2020-08" db="EMBL/GenBank/DDBJ databases">
        <title>Genomic Encyclopedia of Type Strains, Phase IV (KMG-IV): sequencing the most valuable type-strain genomes for metagenomic binning, comparative biology and taxonomic classification.</title>
        <authorList>
            <person name="Goeker M."/>
        </authorList>
    </citation>
    <scope>NUCLEOTIDE SEQUENCE [LARGE SCALE GENOMIC DNA]</scope>
    <source>
        <strain evidence="3 4">DSM 26575</strain>
    </source>
</reference>
<proteinExistence type="predicted"/>
<keyword evidence="4" id="KW-1185">Reference proteome</keyword>